<evidence type="ECO:0000256" key="1">
    <source>
        <dbReference type="ARBA" id="ARBA00022723"/>
    </source>
</evidence>
<dbReference type="Proteomes" id="UP001056384">
    <property type="component" value="Chromosome 5"/>
</dbReference>
<dbReference type="InterPro" id="IPR002227">
    <property type="entry name" value="Tyrosinase_Cu-bd"/>
</dbReference>
<evidence type="ECO:0000259" key="4">
    <source>
        <dbReference type="PROSITE" id="PS00497"/>
    </source>
</evidence>
<evidence type="ECO:0000256" key="3">
    <source>
        <dbReference type="SAM" id="SignalP"/>
    </source>
</evidence>
<keyword evidence="7" id="KW-1185">Reference proteome</keyword>
<dbReference type="SUPFAM" id="SSF48056">
    <property type="entry name" value="Di-copper centre-containing domain"/>
    <property type="match status" value="1"/>
</dbReference>
<dbReference type="PROSITE" id="PS00498">
    <property type="entry name" value="TYROSINASE_2"/>
    <property type="match status" value="1"/>
</dbReference>
<feature type="chain" id="PRO_5040237767" evidence="3">
    <location>
        <begin position="17"/>
        <end position="425"/>
    </location>
</feature>
<dbReference type="PANTHER" id="PTHR11474">
    <property type="entry name" value="TYROSINASE FAMILY MEMBER"/>
    <property type="match status" value="1"/>
</dbReference>
<dbReference type="GO" id="GO:0046872">
    <property type="term" value="F:metal ion binding"/>
    <property type="evidence" value="ECO:0007669"/>
    <property type="project" value="UniProtKB-KW"/>
</dbReference>
<protein>
    <submittedName>
        <fullName evidence="6">Tyrosinase copper-binding domain, di-copper centre-containing domain superfamily</fullName>
    </submittedName>
</protein>
<evidence type="ECO:0000313" key="7">
    <source>
        <dbReference type="Proteomes" id="UP001056384"/>
    </source>
</evidence>
<dbReference type="Pfam" id="PF00264">
    <property type="entry name" value="Tyrosinase"/>
    <property type="match status" value="1"/>
</dbReference>
<dbReference type="Gene3D" id="1.10.1280.10">
    <property type="entry name" value="Di-copper center containing domain from catechol oxidase"/>
    <property type="match status" value="1"/>
</dbReference>
<proteinExistence type="predicted"/>
<gene>
    <name evidence="6" type="ORF">Slin15195_G064830</name>
</gene>
<evidence type="ECO:0000256" key="2">
    <source>
        <dbReference type="ARBA" id="ARBA00023002"/>
    </source>
</evidence>
<feature type="domain" description="Tyrosinase copper-binding" evidence="5">
    <location>
        <begin position="332"/>
        <end position="343"/>
    </location>
</feature>
<reference evidence="6" key="1">
    <citation type="submission" date="2022-06" db="EMBL/GenBank/DDBJ databases">
        <title>Complete genome sequences of two strains of the flax pathogen Septoria linicola.</title>
        <authorList>
            <person name="Lapalu N."/>
            <person name="Simon A."/>
            <person name="Demenou B."/>
            <person name="Paumier D."/>
            <person name="Guillot M.-P."/>
            <person name="Gout L."/>
            <person name="Valade R."/>
        </authorList>
    </citation>
    <scope>NUCLEOTIDE SEQUENCE</scope>
    <source>
        <strain evidence="6">SE15195</strain>
    </source>
</reference>
<dbReference type="EMBL" id="CP099422">
    <property type="protein sequence ID" value="USW53164.1"/>
    <property type="molecule type" value="Genomic_DNA"/>
</dbReference>
<dbReference type="PRINTS" id="PR00092">
    <property type="entry name" value="TYROSINASE"/>
</dbReference>
<accession>A0A9Q9APN7</accession>
<name>A0A9Q9APN7_9PEZI</name>
<evidence type="ECO:0000313" key="6">
    <source>
        <dbReference type="EMBL" id="USW53164.1"/>
    </source>
</evidence>
<dbReference type="PROSITE" id="PS00497">
    <property type="entry name" value="TYROSINASE_1"/>
    <property type="match status" value="1"/>
</dbReference>
<dbReference type="InterPro" id="IPR008922">
    <property type="entry name" value="Di-copper_centre_dom_sf"/>
</dbReference>
<dbReference type="AlphaFoldDB" id="A0A9Q9APN7"/>
<feature type="signal peptide" evidence="3">
    <location>
        <begin position="1"/>
        <end position="16"/>
    </location>
</feature>
<organism evidence="6 7">
    <name type="scientific">Septoria linicola</name>
    <dbReference type="NCBI Taxonomy" id="215465"/>
    <lineage>
        <taxon>Eukaryota</taxon>
        <taxon>Fungi</taxon>
        <taxon>Dikarya</taxon>
        <taxon>Ascomycota</taxon>
        <taxon>Pezizomycotina</taxon>
        <taxon>Dothideomycetes</taxon>
        <taxon>Dothideomycetidae</taxon>
        <taxon>Mycosphaerellales</taxon>
        <taxon>Mycosphaerellaceae</taxon>
        <taxon>Septoria</taxon>
    </lineage>
</organism>
<feature type="domain" description="Tyrosinase copper-binding" evidence="4">
    <location>
        <begin position="152"/>
        <end position="169"/>
    </location>
</feature>
<dbReference type="PANTHER" id="PTHR11474:SF125">
    <property type="entry name" value="N-ACETYL-6-HYDROXYTRYPTOPHAN OXIDASE IVOB-RELATED"/>
    <property type="match status" value="1"/>
</dbReference>
<keyword evidence="3" id="KW-0732">Signal</keyword>
<sequence>MRVTASVVAWLPVINAASFVPADTTGTDKLARKALQNVRLRASGHTPASYDQPQPLVNKVLSTLTHRLGLRTAHEQQQHEARDDKDQPRCTIKTASVRREWDSLKSDEKTAYVDAVLCLMDKPPISGDLAPGARSRYDDFSATHINQTLSIHGTGSFLSWHRYFTWTYEQALRQECGYRGVFPYLNWGKYALDLLNAPIFDGSSTSLSGNGCRDDRNNGTNIPSNDLPFIVLSGGQGGGCVTSGPFANFTVNLGPMAPALAYITPNPQKDGLGHNPRCLRRDIGAHAAKTWSKDSDAHALITQSPTSAPSKRRCHFFTGGDPGGDLFSSVGDPFFYLQHAQIDRMWWIWQNYLDVTGKKNGVEGGEGDRLYVVANTTTVNNSPPSRNVTLDDVVQLGLNDLNGAEGITIRDAADTLAGPFCYIYE</sequence>
<keyword evidence="2" id="KW-0560">Oxidoreductase</keyword>
<dbReference type="InterPro" id="IPR050316">
    <property type="entry name" value="Tyrosinase/Hemocyanin"/>
</dbReference>
<keyword evidence="1" id="KW-0479">Metal-binding</keyword>
<dbReference type="GO" id="GO:0016491">
    <property type="term" value="F:oxidoreductase activity"/>
    <property type="evidence" value="ECO:0007669"/>
    <property type="project" value="UniProtKB-KW"/>
</dbReference>
<evidence type="ECO:0000259" key="5">
    <source>
        <dbReference type="PROSITE" id="PS00498"/>
    </source>
</evidence>